<dbReference type="EMBL" id="VLLA01000003">
    <property type="protein sequence ID" value="TWI73783.1"/>
    <property type="molecule type" value="Genomic_DNA"/>
</dbReference>
<dbReference type="PROSITE" id="PS51318">
    <property type="entry name" value="TAT"/>
    <property type="match status" value="1"/>
</dbReference>
<keyword evidence="3" id="KW-1185">Reference proteome</keyword>
<dbReference type="OrthoDB" id="10002357at2"/>
<dbReference type="RefSeq" id="WP_018641984.1">
    <property type="nucleotide sequence ID" value="NZ_VLLA01000003.1"/>
</dbReference>
<organism evidence="2 3">
    <name type="scientific">Bradyrhizobium huanghuaihaiense</name>
    <dbReference type="NCBI Taxonomy" id="990078"/>
    <lineage>
        <taxon>Bacteria</taxon>
        <taxon>Pseudomonadati</taxon>
        <taxon>Pseudomonadota</taxon>
        <taxon>Alphaproteobacteria</taxon>
        <taxon>Hyphomicrobiales</taxon>
        <taxon>Nitrobacteraceae</taxon>
        <taxon>Bradyrhizobium</taxon>
    </lineage>
</organism>
<evidence type="ECO:0008006" key="4">
    <source>
        <dbReference type="Google" id="ProtNLM"/>
    </source>
</evidence>
<proteinExistence type="predicted"/>
<dbReference type="AlphaFoldDB" id="A0A562RXX7"/>
<gene>
    <name evidence="2" type="ORF">IQ16_01927</name>
</gene>
<protein>
    <recommendedName>
        <fullName evidence="4">Secreted protein</fullName>
    </recommendedName>
</protein>
<dbReference type="InterPro" id="IPR006311">
    <property type="entry name" value="TAT_signal"/>
</dbReference>
<name>A0A562RXX7_9BRAD</name>
<reference evidence="2 3" key="1">
    <citation type="journal article" date="2015" name="Stand. Genomic Sci.">
        <title>Genomic Encyclopedia of Bacterial and Archaeal Type Strains, Phase III: the genomes of soil and plant-associated and newly described type strains.</title>
        <authorList>
            <person name="Whitman W.B."/>
            <person name="Woyke T."/>
            <person name="Klenk H.P."/>
            <person name="Zhou Y."/>
            <person name="Lilburn T.G."/>
            <person name="Beck B.J."/>
            <person name="De Vos P."/>
            <person name="Vandamme P."/>
            <person name="Eisen J.A."/>
            <person name="Garrity G."/>
            <person name="Hugenholtz P."/>
            <person name="Kyrpides N.C."/>
        </authorList>
    </citation>
    <scope>NUCLEOTIDE SEQUENCE [LARGE SCALE GENOMIC DNA]</scope>
    <source>
        <strain evidence="2 3">CGMCC 1.10948</strain>
    </source>
</reference>
<sequence length="134" mass="13890">MTQAETTDTTSRRRFLAGAAVAAALVTTNTTTAAAAETDDTALVDAAAGVLEADRTMNALLDAHGDDADSRPDYMATEAQRYGYLETLATVPAIGTAGLLAKARTLQVVSVTAEPHRHQDIALSLADDLTGDLS</sequence>
<feature type="signal peptide" evidence="1">
    <location>
        <begin position="1"/>
        <end position="35"/>
    </location>
</feature>
<dbReference type="Proteomes" id="UP000316291">
    <property type="component" value="Unassembled WGS sequence"/>
</dbReference>
<feature type="chain" id="PRO_5022174497" description="Secreted protein" evidence="1">
    <location>
        <begin position="36"/>
        <end position="134"/>
    </location>
</feature>
<evidence type="ECO:0000313" key="2">
    <source>
        <dbReference type="EMBL" id="TWI73783.1"/>
    </source>
</evidence>
<evidence type="ECO:0000256" key="1">
    <source>
        <dbReference type="SAM" id="SignalP"/>
    </source>
</evidence>
<evidence type="ECO:0000313" key="3">
    <source>
        <dbReference type="Proteomes" id="UP000316291"/>
    </source>
</evidence>
<comment type="caution">
    <text evidence="2">The sequence shown here is derived from an EMBL/GenBank/DDBJ whole genome shotgun (WGS) entry which is preliminary data.</text>
</comment>
<accession>A0A562RXX7</accession>
<keyword evidence="1" id="KW-0732">Signal</keyword>